<evidence type="ECO:0000259" key="5">
    <source>
        <dbReference type="PROSITE" id="PS50111"/>
    </source>
</evidence>
<dbReference type="PANTHER" id="PTHR32089:SF112">
    <property type="entry name" value="LYSOZYME-LIKE PROTEIN-RELATED"/>
    <property type="match status" value="1"/>
</dbReference>
<keyword evidence="1 3" id="KW-0807">Transducer</keyword>
<dbReference type="SMART" id="SM00283">
    <property type="entry name" value="MA"/>
    <property type="match status" value="1"/>
</dbReference>
<gene>
    <name evidence="7" type="ORF">QE109_04785</name>
</gene>
<dbReference type="PANTHER" id="PTHR32089">
    <property type="entry name" value="METHYL-ACCEPTING CHEMOTAXIS PROTEIN MCPB"/>
    <property type="match status" value="1"/>
</dbReference>
<feature type="domain" description="Methyl-accepting transducer" evidence="5">
    <location>
        <begin position="379"/>
        <end position="629"/>
    </location>
</feature>
<dbReference type="Gene3D" id="1.10.287.950">
    <property type="entry name" value="Methyl-accepting chemotaxis protein"/>
    <property type="match status" value="1"/>
</dbReference>
<dbReference type="InterPro" id="IPR003660">
    <property type="entry name" value="HAMP_dom"/>
</dbReference>
<dbReference type="RefSeq" id="WP_281093265.1">
    <property type="nucleotide sequence ID" value="NZ_JARYZI010000002.1"/>
</dbReference>
<proteinExistence type="inferred from homology"/>
<keyword evidence="4" id="KW-0812">Transmembrane</keyword>
<accession>A0ABT6NAK9</accession>
<evidence type="ECO:0000259" key="6">
    <source>
        <dbReference type="PROSITE" id="PS50885"/>
    </source>
</evidence>
<comment type="caution">
    <text evidence="7">The sequence shown here is derived from an EMBL/GenBank/DDBJ whole genome shotgun (WGS) entry which is preliminary data.</text>
</comment>
<organism evidence="7 8">
    <name type="scientific">Fusibacter bizertensis</name>
    <dbReference type="NCBI Taxonomy" id="1488331"/>
    <lineage>
        <taxon>Bacteria</taxon>
        <taxon>Bacillati</taxon>
        <taxon>Bacillota</taxon>
        <taxon>Clostridia</taxon>
        <taxon>Eubacteriales</taxon>
        <taxon>Eubacteriales Family XII. Incertae Sedis</taxon>
        <taxon>Fusibacter</taxon>
    </lineage>
</organism>
<keyword evidence="4" id="KW-0472">Membrane</keyword>
<dbReference type="SUPFAM" id="SSF58104">
    <property type="entry name" value="Methyl-accepting chemotaxis protein (MCP) signaling domain"/>
    <property type="match status" value="1"/>
</dbReference>
<feature type="transmembrane region" description="Helical" evidence="4">
    <location>
        <begin position="280"/>
        <end position="301"/>
    </location>
</feature>
<dbReference type="InterPro" id="IPR029151">
    <property type="entry name" value="Sensor-like_sf"/>
</dbReference>
<protein>
    <submittedName>
        <fullName evidence="7">Methyl-accepting chemotaxis protein</fullName>
    </submittedName>
</protein>
<dbReference type="Pfam" id="PF14827">
    <property type="entry name" value="dCache_3"/>
    <property type="match status" value="1"/>
</dbReference>
<evidence type="ECO:0000256" key="3">
    <source>
        <dbReference type="PROSITE-ProRule" id="PRU00284"/>
    </source>
</evidence>
<name>A0ABT6NAK9_9FIRM</name>
<keyword evidence="4" id="KW-1133">Transmembrane helix</keyword>
<dbReference type="PROSITE" id="PS50111">
    <property type="entry name" value="CHEMOTAXIS_TRANSDUC_2"/>
    <property type="match status" value="1"/>
</dbReference>
<comment type="similarity">
    <text evidence="2">Belongs to the methyl-accepting chemotaxis (MCP) protein family.</text>
</comment>
<evidence type="ECO:0000256" key="2">
    <source>
        <dbReference type="ARBA" id="ARBA00029447"/>
    </source>
</evidence>
<evidence type="ECO:0000313" key="7">
    <source>
        <dbReference type="EMBL" id="MDH8677450.1"/>
    </source>
</evidence>
<sequence length="665" mass="72644">MKLKSISSKLLLAFSVIILNVLIVLSTITLINAADLKANAHSELLKSTNLLMELISKKAEDAQGLATTYAKDERIVSALKEKNRDTLANLIVPMYTDLHSGLGLAVFEIGDDKGIVFLRGHSPEKYGDDKSSHETIINALNGKPSHGTETGSSGIAIRAFVPIMDGSKVIGTLQTGFSDDFFESYKRVSSLKVELFDKEKLLYTTDSSNLIKVGTEIKNIDPQDVENLQLAFTGKEQDISQNKELHYYIPLYNPTRSEVIGAFKLTFDLSSINQMIIRTLLINGALLVVILAIIIFILSTFNKNLSKPIKEFTGIINQMADNDFTEKTIINQFALKQKDETGQLGRAIKELSFSIREMIVSLVETSNSLAEKAEALGENAEAGSASINDVNIGFAEFTTGIQEQAMDVSRSVDALYNLAKYLDENQAISKQIFENTKIVGHNKDTSEKSVKEMTERFNSSIDATNHLMGTVDRLMDQSQEIGGILSVITSIAEQTNLLALNASIEAARAGEHGKGFAVVADEIRKLAEQTSKSTGNIYMITNSIIESIGEVKSGMDLSTEKLGEANLKLGEVNQALVMISNSVEVTYNDVSKLIQLNDKISESEGETSGSLESISAVIEESAAAAEEISARLDVQDDMIKVIASEANALEEIANQLDRRTKLFKI</sequence>
<dbReference type="InterPro" id="IPR004089">
    <property type="entry name" value="MCPsignal_dom"/>
</dbReference>
<dbReference type="Gene3D" id="6.10.340.10">
    <property type="match status" value="1"/>
</dbReference>
<keyword evidence="8" id="KW-1185">Reference proteome</keyword>
<dbReference type="Proteomes" id="UP001158045">
    <property type="component" value="Unassembled WGS sequence"/>
</dbReference>
<dbReference type="SUPFAM" id="SSF103190">
    <property type="entry name" value="Sensory domain-like"/>
    <property type="match status" value="1"/>
</dbReference>
<dbReference type="EMBL" id="JARYZI010000002">
    <property type="protein sequence ID" value="MDH8677450.1"/>
    <property type="molecule type" value="Genomic_DNA"/>
</dbReference>
<reference evidence="7 8" key="1">
    <citation type="submission" date="2023-04" db="EMBL/GenBank/DDBJ databases">
        <title>Fusibacter bizertensis strain WBS, isolated from littoral bottom sediments of the Arctic seas - biochemical and genomic analysis.</title>
        <authorList>
            <person name="Brioukhanov A.L."/>
        </authorList>
    </citation>
    <scope>NUCLEOTIDE SEQUENCE [LARGE SCALE GENOMIC DNA]</scope>
    <source>
        <strain evidence="7 8">WBS</strain>
    </source>
</reference>
<evidence type="ECO:0000313" key="8">
    <source>
        <dbReference type="Proteomes" id="UP001158045"/>
    </source>
</evidence>
<dbReference type="InterPro" id="IPR029150">
    <property type="entry name" value="dCache_3"/>
</dbReference>
<feature type="domain" description="HAMP" evidence="6">
    <location>
        <begin position="303"/>
        <end position="360"/>
    </location>
</feature>
<dbReference type="Gene3D" id="3.30.450.20">
    <property type="entry name" value="PAS domain"/>
    <property type="match status" value="1"/>
</dbReference>
<evidence type="ECO:0000256" key="1">
    <source>
        <dbReference type="ARBA" id="ARBA00023224"/>
    </source>
</evidence>
<dbReference type="PROSITE" id="PS50885">
    <property type="entry name" value="HAMP"/>
    <property type="match status" value="1"/>
</dbReference>
<dbReference type="Pfam" id="PF00015">
    <property type="entry name" value="MCPsignal"/>
    <property type="match status" value="1"/>
</dbReference>
<evidence type="ECO:0000256" key="4">
    <source>
        <dbReference type="SAM" id="Phobius"/>
    </source>
</evidence>
<dbReference type="Pfam" id="PF00672">
    <property type="entry name" value="HAMP"/>
    <property type="match status" value="1"/>
</dbReference>